<dbReference type="Pfam" id="PF00041">
    <property type="entry name" value="fn3"/>
    <property type="match status" value="1"/>
</dbReference>
<gene>
    <name evidence="3" type="ORF">AB6A40_006509</name>
</gene>
<feature type="transmembrane region" description="Helical" evidence="1">
    <location>
        <begin position="219"/>
        <end position="240"/>
    </location>
</feature>
<sequence>MCNAVSPNGSSSSRNVDLAVSSVVLPITPRFVLKCCSDSQISDSCQRACSVAPHYNQNCSEYSRELLKCASDGRDHRQCCVHAGVPLDCLPICKGVTTLNQPHCDAYATRAVACMIKGHEKAPNTPGPMFYTKLSPTTAKIFWNEPESNSYRIYALYYRKENDDDDFKIKKTVDNVVVLHDLDPDVSYNLALVAANAHGHSAFVELTVPSLGHDNRHGFVVVFGVIIVLLFVSAAVFATLRLRKGRSLPTVLRRFRRSSPLSSRDTTVAFENPGFGSEVQIRGLSQSDEPFNSDWQNTELEVPVSSNMRQNSEINNGGMRYAKLGPL</sequence>
<keyword evidence="1" id="KW-1133">Transmembrane helix</keyword>
<keyword evidence="1" id="KW-0812">Transmembrane</keyword>
<accession>A0ABD6EU75</accession>
<keyword evidence="4" id="KW-1185">Reference proteome</keyword>
<dbReference type="SUPFAM" id="SSF49265">
    <property type="entry name" value="Fibronectin type III"/>
    <property type="match status" value="1"/>
</dbReference>
<dbReference type="SMART" id="SM00060">
    <property type="entry name" value="FN3"/>
    <property type="match status" value="1"/>
</dbReference>
<dbReference type="InterPro" id="IPR036116">
    <property type="entry name" value="FN3_sf"/>
</dbReference>
<dbReference type="PROSITE" id="PS50853">
    <property type="entry name" value="FN3"/>
    <property type="match status" value="1"/>
</dbReference>
<dbReference type="AlphaFoldDB" id="A0ABD6EU75"/>
<dbReference type="InterPro" id="IPR013783">
    <property type="entry name" value="Ig-like_fold"/>
</dbReference>
<evidence type="ECO:0000313" key="4">
    <source>
        <dbReference type="Proteomes" id="UP001608902"/>
    </source>
</evidence>
<dbReference type="EMBL" id="JBGFUD010004651">
    <property type="protein sequence ID" value="MFH4979800.1"/>
    <property type="molecule type" value="Genomic_DNA"/>
</dbReference>
<evidence type="ECO:0000259" key="2">
    <source>
        <dbReference type="PROSITE" id="PS50853"/>
    </source>
</evidence>
<evidence type="ECO:0000313" key="3">
    <source>
        <dbReference type="EMBL" id="MFH4979800.1"/>
    </source>
</evidence>
<reference evidence="3 4" key="1">
    <citation type="submission" date="2024-08" db="EMBL/GenBank/DDBJ databases">
        <title>Gnathostoma spinigerum genome.</title>
        <authorList>
            <person name="Gonzalez-Bertolin B."/>
            <person name="Monzon S."/>
            <person name="Zaballos A."/>
            <person name="Jimenez P."/>
            <person name="Dekumyoy P."/>
            <person name="Varona S."/>
            <person name="Cuesta I."/>
            <person name="Sumanam S."/>
            <person name="Adisakwattana P."/>
            <person name="Gasser R.B."/>
            <person name="Hernandez-Gonzalez A."/>
            <person name="Young N.D."/>
            <person name="Perteguer M.J."/>
        </authorList>
    </citation>
    <scope>NUCLEOTIDE SEQUENCE [LARGE SCALE GENOMIC DNA]</scope>
    <source>
        <strain evidence="3">AL3</strain>
        <tissue evidence="3">Liver</tissue>
    </source>
</reference>
<keyword evidence="1" id="KW-0472">Membrane</keyword>
<protein>
    <recommendedName>
        <fullName evidence="2">Fibronectin type-III domain-containing protein</fullName>
    </recommendedName>
</protein>
<comment type="caution">
    <text evidence="3">The sequence shown here is derived from an EMBL/GenBank/DDBJ whole genome shotgun (WGS) entry which is preliminary data.</text>
</comment>
<dbReference type="Gene3D" id="2.60.40.10">
    <property type="entry name" value="Immunoglobulins"/>
    <property type="match status" value="1"/>
</dbReference>
<dbReference type="CDD" id="cd00063">
    <property type="entry name" value="FN3"/>
    <property type="match status" value="1"/>
</dbReference>
<evidence type="ECO:0000256" key="1">
    <source>
        <dbReference type="SAM" id="Phobius"/>
    </source>
</evidence>
<dbReference type="InterPro" id="IPR002602">
    <property type="entry name" value="DB"/>
</dbReference>
<name>A0ABD6EU75_9BILA</name>
<dbReference type="InterPro" id="IPR003961">
    <property type="entry name" value="FN3_dom"/>
</dbReference>
<dbReference type="Pfam" id="PF01682">
    <property type="entry name" value="DB"/>
    <property type="match status" value="1"/>
</dbReference>
<organism evidence="3 4">
    <name type="scientific">Gnathostoma spinigerum</name>
    <dbReference type="NCBI Taxonomy" id="75299"/>
    <lineage>
        <taxon>Eukaryota</taxon>
        <taxon>Metazoa</taxon>
        <taxon>Ecdysozoa</taxon>
        <taxon>Nematoda</taxon>
        <taxon>Chromadorea</taxon>
        <taxon>Rhabditida</taxon>
        <taxon>Spirurina</taxon>
        <taxon>Gnathostomatomorpha</taxon>
        <taxon>Gnathostomatoidea</taxon>
        <taxon>Gnathostomatidae</taxon>
        <taxon>Gnathostoma</taxon>
    </lineage>
</organism>
<dbReference type="Proteomes" id="UP001608902">
    <property type="component" value="Unassembled WGS sequence"/>
</dbReference>
<proteinExistence type="predicted"/>
<feature type="domain" description="Fibronectin type-III" evidence="2">
    <location>
        <begin position="125"/>
        <end position="214"/>
    </location>
</feature>